<evidence type="ECO:0000259" key="1">
    <source>
        <dbReference type="Pfam" id="PF01832"/>
    </source>
</evidence>
<dbReference type="GO" id="GO:0004040">
    <property type="term" value="F:amidase activity"/>
    <property type="evidence" value="ECO:0007669"/>
    <property type="project" value="InterPro"/>
</dbReference>
<sequence>MRLLKCLSCMFIAIMFLGINELSVSAAMKIIPGYYEDDLRYFQNEIKVPEEIIIKEKIKEVTYNPDNLREISNLSKEQIYKMLEGNNLQALAEDYYEMEQKYNVNAIFLMALNMEESGHGRSSLAVYNNNLGGIKSRNGGYASFESWSHCLEYIANLIDEMYLSETGSYYNGTSIYGVNVKYCVGTNWADNLNVLADELLAKVEPNTNTNTNVMIMHSF</sequence>
<dbReference type="OrthoDB" id="1752645at2"/>
<reference evidence="2 3" key="1">
    <citation type="submission" date="2015-09" db="EMBL/GenBank/DDBJ databases">
        <authorList>
            <consortium name="Pathogen Informatics"/>
        </authorList>
    </citation>
    <scope>NUCLEOTIDE SEQUENCE [LARGE SCALE GENOMIC DNA]</scope>
    <source>
        <strain evidence="2 3">2789STDY5834856</strain>
    </source>
</reference>
<evidence type="ECO:0000313" key="3">
    <source>
        <dbReference type="Proteomes" id="UP000095594"/>
    </source>
</evidence>
<dbReference type="RefSeq" id="WP_055265396.1">
    <property type="nucleotide sequence ID" value="NZ_CABIXQ010000009.1"/>
</dbReference>
<dbReference type="EMBL" id="CYZX01000009">
    <property type="protein sequence ID" value="CUO44771.1"/>
    <property type="molecule type" value="Genomic_DNA"/>
</dbReference>
<accession>A0A174F522</accession>
<dbReference type="AlphaFoldDB" id="A0A174F522"/>
<dbReference type="InterPro" id="IPR002901">
    <property type="entry name" value="MGlyc_endo_b_GlcNAc-like_dom"/>
</dbReference>
<evidence type="ECO:0000313" key="2">
    <source>
        <dbReference type="EMBL" id="CUO44771.1"/>
    </source>
</evidence>
<dbReference type="Gene3D" id="1.10.530.10">
    <property type="match status" value="1"/>
</dbReference>
<name>A0A174F522_9CLOT</name>
<organism evidence="2 3">
    <name type="scientific">Clostridium disporicum</name>
    <dbReference type="NCBI Taxonomy" id="84024"/>
    <lineage>
        <taxon>Bacteria</taxon>
        <taxon>Bacillati</taxon>
        <taxon>Bacillota</taxon>
        <taxon>Clostridia</taxon>
        <taxon>Eubacteriales</taxon>
        <taxon>Clostridiaceae</taxon>
        <taxon>Clostridium</taxon>
    </lineage>
</organism>
<dbReference type="Proteomes" id="UP000095594">
    <property type="component" value="Unassembled WGS sequence"/>
</dbReference>
<dbReference type="Pfam" id="PF01832">
    <property type="entry name" value="Glucosaminidase"/>
    <property type="match status" value="1"/>
</dbReference>
<gene>
    <name evidence="2" type="ORF">ERS852471_01583</name>
</gene>
<feature type="domain" description="Mannosyl-glycoprotein endo-beta-N-acetylglucosamidase-like" evidence="1">
    <location>
        <begin position="93"/>
        <end position="196"/>
    </location>
</feature>
<proteinExistence type="predicted"/>
<protein>
    <submittedName>
        <fullName evidence="2">S-layer protein</fullName>
    </submittedName>
</protein>